<dbReference type="Proteomes" id="UP000324507">
    <property type="component" value="Chromosome"/>
</dbReference>
<reference evidence="5 6" key="1">
    <citation type="submission" date="2019-09" db="EMBL/GenBank/DDBJ databases">
        <title>FDA dAtabase for Regulatory Grade micrObial Sequences (FDA-ARGOS): Supporting development and validation of Infectious Disease Dx tests.</title>
        <authorList>
            <person name="Sciortino C."/>
            <person name="Tallon L."/>
            <person name="Sadzewicz L."/>
            <person name="Vavikolanu K."/>
            <person name="Mehta A."/>
            <person name="Aluvathingal J."/>
            <person name="Nadendla S."/>
            <person name="Nandy P."/>
            <person name="Geyer C."/>
            <person name="Yan Y."/>
            <person name="Sichtig H."/>
        </authorList>
    </citation>
    <scope>NUCLEOTIDE SEQUENCE [LARGE SCALE GENOMIC DNA]</scope>
    <source>
        <strain evidence="5 6">FDAARGOS_643</strain>
    </source>
</reference>
<dbReference type="AlphaFoldDB" id="A0A5P2QRZ5"/>
<keyword evidence="1" id="KW-0328">Glycosyltransferase</keyword>
<dbReference type="EMBL" id="CP044081">
    <property type="protein sequence ID" value="QEU08333.1"/>
    <property type="molecule type" value="Genomic_DNA"/>
</dbReference>
<dbReference type="Pfam" id="PF04577">
    <property type="entry name" value="Glyco_transf_61"/>
    <property type="match status" value="1"/>
</dbReference>
<evidence type="ECO:0000259" key="4">
    <source>
        <dbReference type="Pfam" id="PF04577"/>
    </source>
</evidence>
<keyword evidence="3" id="KW-0325">Glycoprotein</keyword>
<evidence type="ECO:0000313" key="5">
    <source>
        <dbReference type="EMBL" id="QEU08333.1"/>
    </source>
</evidence>
<feature type="domain" description="Glycosyltransferase 61 catalytic" evidence="4">
    <location>
        <begin position="225"/>
        <end position="437"/>
    </location>
</feature>
<sequence>MQGLGRDGLRMFRRQSGASGAVMLVNGCAKAAGAPRGTLAGQATGRRALMAPQHATATTDEDRPLLPVLIPGLDGGFRLAPGPEGAPHDLAPDLVPAASLSAVVASDHPDQRLQLYQFIATYRATRGAKCYLRFKSFPAVVEQFEFSRRTPTVGGRVLLSGASALRMRTRTIKRIADRKVTEPAYEAWLLAGKARKKSVPVLSPARWEAAKDLPFLIEARNFFNFYHFTTETLIYLQMYRDYGLRGPILLLSGSNRPLKPFIRRLVEDFYPELADRVEFETRRTQFDRAILPFNTNHLYHLSTPAMMPDVEPQVGLGSPDQPGHLREPTLANYKTLYNNSLDEYVVRHREAALTLAATRSTATRFYVGRKPGASKDRGLAGEAELVAMLSRHGFETVYFEDLSPREQAGIANRAEVLVSAHGAGFANMLYARPGSHFIELSHLQTARHRLGDFNMHAAASGAHHLHFFVDHDYNGDDDAVPDIDRDGHTGVAMSPASIDRLEGLVAIVTDVPAYQQFFSRLADLVRRGEGAAAVALAREHPLYLRGCARTCAAAAQGAEIAGDTAQAIALLRDAVALAPFRADFHRRLIALCEAAGDGAGAGAARALHEQFGRYRWMRWHRAVSGATILQARD</sequence>
<organism evidence="5 6">
    <name type="scientific">Paracoccus yeei</name>
    <dbReference type="NCBI Taxonomy" id="147645"/>
    <lineage>
        <taxon>Bacteria</taxon>
        <taxon>Pseudomonadati</taxon>
        <taxon>Pseudomonadota</taxon>
        <taxon>Alphaproteobacteria</taxon>
        <taxon>Rhodobacterales</taxon>
        <taxon>Paracoccaceae</taxon>
        <taxon>Paracoccus</taxon>
    </lineage>
</organism>
<dbReference type="PANTHER" id="PTHR20961">
    <property type="entry name" value="GLYCOSYLTRANSFERASE"/>
    <property type="match status" value="1"/>
</dbReference>
<dbReference type="GO" id="GO:0016757">
    <property type="term" value="F:glycosyltransferase activity"/>
    <property type="evidence" value="ECO:0007669"/>
    <property type="project" value="UniProtKB-KW"/>
</dbReference>
<dbReference type="InterPro" id="IPR049625">
    <property type="entry name" value="Glyco_transf_61_cat"/>
</dbReference>
<gene>
    <name evidence="5" type="ORF">FOB51_10100</name>
</gene>
<dbReference type="InterPro" id="IPR007657">
    <property type="entry name" value="Glycosyltransferase_61"/>
</dbReference>
<name>A0A5P2QRZ5_9RHOB</name>
<protein>
    <submittedName>
        <fullName evidence="5">Glycosyltransferase family 61 protein</fullName>
    </submittedName>
</protein>
<evidence type="ECO:0000256" key="2">
    <source>
        <dbReference type="ARBA" id="ARBA00022679"/>
    </source>
</evidence>
<keyword evidence="2 5" id="KW-0808">Transferase</keyword>
<evidence type="ECO:0000256" key="1">
    <source>
        <dbReference type="ARBA" id="ARBA00022676"/>
    </source>
</evidence>
<evidence type="ECO:0000313" key="6">
    <source>
        <dbReference type="Proteomes" id="UP000324507"/>
    </source>
</evidence>
<accession>A0A5P2QRZ5</accession>
<evidence type="ECO:0000256" key="3">
    <source>
        <dbReference type="ARBA" id="ARBA00023180"/>
    </source>
</evidence>
<proteinExistence type="predicted"/>